<keyword evidence="3" id="KW-1185">Reference proteome</keyword>
<dbReference type="PANTHER" id="PTHR47708:SF2">
    <property type="entry name" value="SI:CH73-132F6.5"/>
    <property type="match status" value="1"/>
</dbReference>
<dbReference type="PANTHER" id="PTHR47708">
    <property type="match status" value="1"/>
</dbReference>
<reference evidence="2 3" key="1">
    <citation type="submission" date="2020-03" db="EMBL/GenBank/DDBJ databases">
        <title>The role of nitrogen metabolism on polyethylene biodegradation.</title>
        <authorList>
            <person name="Peixoto J."/>
            <person name="Vizzotto C.S."/>
            <person name="Ramos A."/>
            <person name="Alves G."/>
            <person name="Steindorff A."/>
            <person name="Kruger R."/>
        </authorList>
    </citation>
    <scope>NUCLEOTIDE SEQUENCE [LARGE SCALE GENOMIC DNA]</scope>
    <source>
        <strain evidence="2 3">PE63</strain>
    </source>
</reference>
<proteinExistence type="predicted"/>
<dbReference type="RefSeq" id="WP_211458268.1">
    <property type="nucleotide sequence ID" value="NZ_JAANES010000004.1"/>
</dbReference>
<dbReference type="InterPro" id="IPR010839">
    <property type="entry name" value="AtuA_N"/>
</dbReference>
<accession>A0ABS5LWS1</accession>
<dbReference type="Pfam" id="PF07287">
    <property type="entry name" value="AtuA"/>
    <property type="match status" value="1"/>
</dbReference>
<evidence type="ECO:0000259" key="1">
    <source>
        <dbReference type="Pfam" id="PF07287"/>
    </source>
</evidence>
<name>A0ABS5LWS1_9BURK</name>
<dbReference type="Proteomes" id="UP001647436">
    <property type="component" value="Unassembled WGS sequence"/>
</dbReference>
<evidence type="ECO:0000313" key="3">
    <source>
        <dbReference type="Proteomes" id="UP001647436"/>
    </source>
</evidence>
<organism evidence="2 3">
    <name type="scientific">Comamonas brasiliensis</name>
    <dbReference type="NCBI Taxonomy" id="1812482"/>
    <lineage>
        <taxon>Bacteria</taxon>
        <taxon>Pseudomonadati</taxon>
        <taxon>Pseudomonadota</taxon>
        <taxon>Betaproteobacteria</taxon>
        <taxon>Burkholderiales</taxon>
        <taxon>Comamonadaceae</taxon>
        <taxon>Comamonas</taxon>
    </lineage>
</organism>
<gene>
    <name evidence="2" type="ORF">DJFAAGMI_03722</name>
</gene>
<sequence length="453" mass="48924">MNDSKILRIGAGAAWWGDRIEPAALNAERGRLDYLCFETMAEATVSAAQVRARRDPSFPGYDTYLDDRMRAVLPACMRQGTRIISNQGWINPQGAARRIVELLRELGITGVKVAAVGGSLITDRVLSLAPTILETGAPTQSIAHSLISAEAYLGAAPIVDALAEGAQIVVTGRVADPSLFLAPMVHEFGWDLLDHERVGAGSAIGHLMECGAQVTGGYFADPGLKDVPEPWNLAFPIAEVDAEGGVTLSKVEGTGGMISLQTVKEQMLYEVHDPANYITPDVVVDFTQARIEQLAPDRVRVTGLTGKPRTPTLKVSMGCTEGFIGEDMFFYAGPGALRRAQLAKRILEERLRIVKLDAEEVRIDFLGLNAVHGAATPANAPEPYEVAVRVAARTRSREEAVKVGREVDGMAVSGIAHTGKRVPHQERTREVIGVWSSLVPREQVTAHIDYFTS</sequence>
<dbReference type="EMBL" id="JAANES010000004">
    <property type="protein sequence ID" value="MBS3020958.1"/>
    <property type="molecule type" value="Genomic_DNA"/>
</dbReference>
<comment type="caution">
    <text evidence="2">The sequence shown here is derived from an EMBL/GenBank/DDBJ whole genome shotgun (WGS) entry which is preliminary data.</text>
</comment>
<feature type="domain" description="Acyclic terpene utilisation N-terminal" evidence="1">
    <location>
        <begin position="7"/>
        <end position="448"/>
    </location>
</feature>
<protein>
    <recommendedName>
        <fullName evidence="1">Acyclic terpene utilisation N-terminal domain-containing protein</fullName>
    </recommendedName>
</protein>
<evidence type="ECO:0000313" key="2">
    <source>
        <dbReference type="EMBL" id="MBS3020958.1"/>
    </source>
</evidence>